<feature type="compositionally biased region" description="Basic and acidic residues" evidence="8">
    <location>
        <begin position="177"/>
        <end position="197"/>
    </location>
</feature>
<dbReference type="FunFam" id="1.10.4020.10:FF:000001">
    <property type="entry name" value="zinc finger protein 263 isoform X1"/>
    <property type="match status" value="1"/>
</dbReference>
<dbReference type="Gene3D" id="3.30.160.60">
    <property type="entry name" value="Classic Zinc Finger"/>
    <property type="match status" value="2"/>
</dbReference>
<feature type="domain" description="C2H2-type" evidence="9">
    <location>
        <begin position="299"/>
        <end position="326"/>
    </location>
</feature>
<dbReference type="PROSITE" id="PS00028">
    <property type="entry name" value="ZINC_FINGER_C2H2_1"/>
    <property type="match status" value="3"/>
</dbReference>
<proteinExistence type="predicted"/>
<dbReference type="Pfam" id="PF01352">
    <property type="entry name" value="KRAB"/>
    <property type="match status" value="1"/>
</dbReference>
<dbReference type="Proteomes" id="UP000694381">
    <property type="component" value="Unassembled WGS sequence"/>
</dbReference>
<evidence type="ECO:0000313" key="11">
    <source>
        <dbReference type="Ensembl" id="ENSNGAP00000026164.1"/>
    </source>
</evidence>
<dbReference type="InterPro" id="IPR036236">
    <property type="entry name" value="Znf_C2H2_sf"/>
</dbReference>
<evidence type="ECO:0000256" key="1">
    <source>
        <dbReference type="ARBA" id="ARBA00022723"/>
    </source>
</evidence>
<dbReference type="Gene3D" id="1.10.4020.10">
    <property type="entry name" value="DNA breaking-rejoining enzymes"/>
    <property type="match status" value="1"/>
</dbReference>
<dbReference type="PANTHER" id="PTHR45935">
    <property type="entry name" value="PROTEIN ZBED8-RELATED"/>
    <property type="match status" value="1"/>
</dbReference>
<feature type="domain" description="SCAN box" evidence="10">
    <location>
        <begin position="26"/>
        <end position="107"/>
    </location>
</feature>
<keyword evidence="12" id="KW-1185">Reference proteome</keyword>
<evidence type="ECO:0000256" key="3">
    <source>
        <dbReference type="ARBA" id="ARBA00022771"/>
    </source>
</evidence>
<dbReference type="FunFam" id="3.30.160.60:FF:001613">
    <property type="entry name" value="Zinc finger protein 446"/>
    <property type="match status" value="1"/>
</dbReference>
<feature type="region of interest" description="Disordered" evidence="8">
    <location>
        <begin position="171"/>
        <end position="226"/>
    </location>
</feature>
<dbReference type="InterPro" id="IPR001909">
    <property type="entry name" value="KRAB"/>
</dbReference>
<evidence type="ECO:0000256" key="6">
    <source>
        <dbReference type="PROSITE-ProRule" id="PRU00042"/>
    </source>
</evidence>
<dbReference type="Ensembl" id="ENSNGAT00000031891.1">
    <property type="protein sequence ID" value="ENSNGAP00000026164.1"/>
    <property type="gene ID" value="ENSNGAG00000023891.1"/>
</dbReference>
<keyword evidence="2" id="KW-0677">Repeat</keyword>
<dbReference type="FunFam" id="3.30.160.60:FF:000340">
    <property type="entry name" value="zinc finger protein 473 isoform X1"/>
    <property type="match status" value="1"/>
</dbReference>
<feature type="domain" description="C2H2-type" evidence="9">
    <location>
        <begin position="327"/>
        <end position="354"/>
    </location>
</feature>
<dbReference type="Pfam" id="PF02023">
    <property type="entry name" value="SCAN"/>
    <property type="match status" value="1"/>
</dbReference>
<feature type="domain" description="C2H2-type" evidence="9">
    <location>
        <begin position="250"/>
        <end position="277"/>
    </location>
</feature>
<evidence type="ECO:0000256" key="4">
    <source>
        <dbReference type="ARBA" id="ARBA00022833"/>
    </source>
</evidence>
<dbReference type="PROSITE" id="PS50157">
    <property type="entry name" value="ZINC_FINGER_C2H2_2"/>
    <property type="match status" value="3"/>
</dbReference>
<evidence type="ECO:0000256" key="5">
    <source>
        <dbReference type="ARBA" id="ARBA00023242"/>
    </source>
</evidence>
<sequence length="354" mass="39759">MPSPLGPPHLSVKDPKTTLEEPEAARLRFRWFCYEEVEGPREALAQLRELCHQWLRPESCSKEQMIELLVLEQFLGVLPPEIQAWVRGQRPGGPEEAAALVEGLQHDPGQLLGWSLKGPLRIEEPESTSFHPGSIQERGLSESSQKELYWDVLLEKYSTVLSQAGLLSQEPEALAESELKTHTEEQETPHTEPETHRSHLPGLGAISGPGLGQTCMSTSGESQSPFEDLPGLSPMPLPKAQVGPAPRKPYTCEHCGLSFDWKSVFIIHYRMHTGGPGLERPPQVSQERAMWRSTYPQSYACEECGRSFSWKSQLVIHRKSHASQLRHFCGDCGCGFDWKSQLLSHRKNHRPKVP</sequence>
<keyword evidence="4" id="KW-0862">Zinc</keyword>
<dbReference type="AlphaFoldDB" id="A0A8C6S2I5"/>
<reference evidence="11" key="1">
    <citation type="submission" date="2025-08" db="UniProtKB">
        <authorList>
            <consortium name="Ensembl"/>
        </authorList>
    </citation>
    <scope>IDENTIFICATION</scope>
</reference>
<keyword evidence="3 6" id="KW-0863">Zinc-finger</keyword>
<dbReference type="GeneTree" id="ENSGT00940000162092"/>
<dbReference type="SMART" id="SM00431">
    <property type="entry name" value="SCAN"/>
    <property type="match status" value="1"/>
</dbReference>
<evidence type="ECO:0000259" key="9">
    <source>
        <dbReference type="PROSITE" id="PS50157"/>
    </source>
</evidence>
<protein>
    <submittedName>
        <fullName evidence="11">Zinc finger protein 446</fullName>
    </submittedName>
</protein>
<comment type="subcellular location">
    <subcellularLocation>
        <location evidence="7">Nucleus</location>
    </subcellularLocation>
</comment>
<dbReference type="GO" id="GO:0006355">
    <property type="term" value="P:regulation of DNA-templated transcription"/>
    <property type="evidence" value="ECO:0007669"/>
    <property type="project" value="InterPro"/>
</dbReference>
<evidence type="ECO:0000313" key="12">
    <source>
        <dbReference type="Proteomes" id="UP000694381"/>
    </source>
</evidence>
<dbReference type="SUPFAM" id="SSF57667">
    <property type="entry name" value="beta-beta-alpha zinc fingers"/>
    <property type="match status" value="2"/>
</dbReference>
<keyword evidence="5 7" id="KW-0539">Nucleus</keyword>
<name>A0A8C6S2I5_NANGA</name>
<dbReference type="InterPro" id="IPR003309">
    <property type="entry name" value="SCAN_dom"/>
</dbReference>
<dbReference type="GO" id="GO:0008270">
    <property type="term" value="F:zinc ion binding"/>
    <property type="evidence" value="ECO:0007669"/>
    <property type="project" value="UniProtKB-KW"/>
</dbReference>
<dbReference type="InterPro" id="IPR050916">
    <property type="entry name" value="SCAN-C2H2_zinc_finger"/>
</dbReference>
<dbReference type="CDD" id="cd07936">
    <property type="entry name" value="SCAN"/>
    <property type="match status" value="1"/>
</dbReference>
<feature type="compositionally biased region" description="Polar residues" evidence="8">
    <location>
        <begin position="214"/>
        <end position="225"/>
    </location>
</feature>
<accession>A0A8C6S2I5</accession>
<dbReference type="PANTHER" id="PTHR45935:SF27">
    <property type="entry name" value="ZINC FINGER PROTEIN 446"/>
    <property type="match status" value="1"/>
</dbReference>
<gene>
    <name evidence="11" type="primary">Znf446</name>
</gene>
<dbReference type="Pfam" id="PF00096">
    <property type="entry name" value="zf-C2H2"/>
    <property type="match status" value="1"/>
</dbReference>
<keyword evidence="1" id="KW-0479">Metal-binding</keyword>
<dbReference type="GO" id="GO:0005634">
    <property type="term" value="C:nucleus"/>
    <property type="evidence" value="ECO:0007669"/>
    <property type="project" value="UniProtKB-SubCell"/>
</dbReference>
<organism evidence="11 12">
    <name type="scientific">Nannospalax galili</name>
    <name type="common">Northern Israeli blind subterranean mole rat</name>
    <name type="synonym">Spalax galili</name>
    <dbReference type="NCBI Taxonomy" id="1026970"/>
    <lineage>
        <taxon>Eukaryota</taxon>
        <taxon>Metazoa</taxon>
        <taxon>Chordata</taxon>
        <taxon>Craniata</taxon>
        <taxon>Vertebrata</taxon>
        <taxon>Euteleostomi</taxon>
        <taxon>Mammalia</taxon>
        <taxon>Eutheria</taxon>
        <taxon>Euarchontoglires</taxon>
        <taxon>Glires</taxon>
        <taxon>Rodentia</taxon>
        <taxon>Myomorpha</taxon>
        <taxon>Muroidea</taxon>
        <taxon>Spalacidae</taxon>
        <taxon>Spalacinae</taxon>
        <taxon>Nannospalax</taxon>
    </lineage>
</organism>
<reference evidence="11" key="2">
    <citation type="submission" date="2025-09" db="UniProtKB">
        <authorList>
            <consortium name="Ensembl"/>
        </authorList>
    </citation>
    <scope>IDENTIFICATION</scope>
</reference>
<dbReference type="InterPro" id="IPR013087">
    <property type="entry name" value="Znf_C2H2_type"/>
</dbReference>
<dbReference type="InterPro" id="IPR038269">
    <property type="entry name" value="SCAN_sf"/>
</dbReference>
<evidence type="ECO:0000256" key="2">
    <source>
        <dbReference type="ARBA" id="ARBA00022737"/>
    </source>
</evidence>
<dbReference type="SMART" id="SM00355">
    <property type="entry name" value="ZnF_C2H2"/>
    <property type="match status" value="3"/>
</dbReference>
<evidence type="ECO:0000259" key="10">
    <source>
        <dbReference type="PROSITE" id="PS50804"/>
    </source>
</evidence>
<dbReference type="PROSITE" id="PS50804">
    <property type="entry name" value="SCAN_BOX"/>
    <property type="match status" value="1"/>
</dbReference>
<evidence type="ECO:0000256" key="8">
    <source>
        <dbReference type="SAM" id="MobiDB-lite"/>
    </source>
</evidence>
<evidence type="ECO:0000256" key="7">
    <source>
        <dbReference type="PROSITE-ProRule" id="PRU00187"/>
    </source>
</evidence>
<dbReference type="SUPFAM" id="SSF47353">
    <property type="entry name" value="Retrovirus capsid dimerization domain-like"/>
    <property type="match status" value="1"/>
</dbReference>